<feature type="transmembrane region" description="Helical" evidence="1">
    <location>
        <begin position="24"/>
        <end position="45"/>
    </location>
</feature>
<evidence type="ECO:0000256" key="1">
    <source>
        <dbReference type="SAM" id="Phobius"/>
    </source>
</evidence>
<name>A0A8J5LXD5_9STRA</name>
<sequence>MGHRSQYSIERLLSFRDYHQRTSIARVICVCVLTPIPALLTAFSLDCILLKPPSDGWQANCTVSGFDYFSPSFSQLWASPSH</sequence>
<proteinExistence type="predicted"/>
<organism evidence="2 3">
    <name type="scientific">Phytophthora aleatoria</name>
    <dbReference type="NCBI Taxonomy" id="2496075"/>
    <lineage>
        <taxon>Eukaryota</taxon>
        <taxon>Sar</taxon>
        <taxon>Stramenopiles</taxon>
        <taxon>Oomycota</taxon>
        <taxon>Peronosporomycetes</taxon>
        <taxon>Peronosporales</taxon>
        <taxon>Peronosporaceae</taxon>
        <taxon>Phytophthora</taxon>
    </lineage>
</organism>
<accession>A0A8J5LXD5</accession>
<keyword evidence="3" id="KW-1185">Reference proteome</keyword>
<evidence type="ECO:0000313" key="3">
    <source>
        <dbReference type="Proteomes" id="UP000709295"/>
    </source>
</evidence>
<reference evidence="2" key="1">
    <citation type="submission" date="2021-01" db="EMBL/GenBank/DDBJ databases">
        <title>Phytophthora aleatoria, a newly-described species from Pinus radiata is distinct from Phytophthora cactorum isolates based on comparative genomics.</title>
        <authorList>
            <person name="Mcdougal R."/>
            <person name="Panda P."/>
            <person name="Williams N."/>
            <person name="Studholme D.J."/>
        </authorList>
    </citation>
    <scope>NUCLEOTIDE SEQUENCE</scope>
    <source>
        <strain evidence="2">NZFS 4037</strain>
    </source>
</reference>
<dbReference type="Proteomes" id="UP000709295">
    <property type="component" value="Unassembled WGS sequence"/>
</dbReference>
<keyword evidence="1" id="KW-0812">Transmembrane</keyword>
<dbReference type="AlphaFoldDB" id="A0A8J5LXD5"/>
<dbReference type="EMBL" id="JAENGY010001449">
    <property type="protein sequence ID" value="KAG6949241.1"/>
    <property type="molecule type" value="Genomic_DNA"/>
</dbReference>
<keyword evidence="1" id="KW-0472">Membrane</keyword>
<keyword evidence="1" id="KW-1133">Transmembrane helix</keyword>
<comment type="caution">
    <text evidence="2">The sequence shown here is derived from an EMBL/GenBank/DDBJ whole genome shotgun (WGS) entry which is preliminary data.</text>
</comment>
<protein>
    <submittedName>
        <fullName evidence="2">Uncharacterized protein</fullName>
    </submittedName>
</protein>
<gene>
    <name evidence="2" type="ORF">JG688_00014710</name>
</gene>
<evidence type="ECO:0000313" key="2">
    <source>
        <dbReference type="EMBL" id="KAG6949241.1"/>
    </source>
</evidence>